<name>A0A7W6HW64_9BACT</name>
<dbReference type="Pfam" id="PF12099">
    <property type="entry name" value="DUF3575"/>
    <property type="match status" value="1"/>
</dbReference>
<protein>
    <recommendedName>
        <fullName evidence="4">DUF3575 domain-containing protein</fullName>
    </recommendedName>
</protein>
<dbReference type="AlphaFoldDB" id="A0A7W6HW64"/>
<evidence type="ECO:0000313" key="3">
    <source>
        <dbReference type="Proteomes" id="UP000546007"/>
    </source>
</evidence>
<feature type="chain" id="PRO_5031280839" description="DUF3575 domain-containing protein" evidence="1">
    <location>
        <begin position="23"/>
        <end position="187"/>
    </location>
</feature>
<gene>
    <name evidence="2" type="ORF">GGR14_001857</name>
</gene>
<comment type="caution">
    <text evidence="2">The sequence shown here is derived from an EMBL/GenBank/DDBJ whole genome shotgun (WGS) entry which is preliminary data.</text>
</comment>
<dbReference type="Proteomes" id="UP000546007">
    <property type="component" value="Unassembled WGS sequence"/>
</dbReference>
<accession>A0A7W6HW64</accession>
<dbReference type="EMBL" id="JACIES010000004">
    <property type="protein sequence ID" value="MBB4026067.1"/>
    <property type="molecule type" value="Genomic_DNA"/>
</dbReference>
<evidence type="ECO:0008006" key="4">
    <source>
        <dbReference type="Google" id="ProtNLM"/>
    </source>
</evidence>
<keyword evidence="1" id="KW-0732">Signal</keyword>
<evidence type="ECO:0000313" key="2">
    <source>
        <dbReference type="EMBL" id="MBB4026067.1"/>
    </source>
</evidence>
<sequence>MKKKWIVITILFSCLPFCRVNAQTIAVKTNVLPWMTGTLNLGGEMRCGEWYSLEMNLNYNPWTWGDNKKMKHVLIRPSFKRWFRGVYDGGFVGVQMYYSRFNIGGMPLFNVLKKHRYQGSVVGGGFSCGYQWPISASWSIETSLAAGYVRLNFKQYGPAKGDLLQDKRKENYWGVTHVGVSFVYFIQ</sequence>
<dbReference type="OrthoDB" id="1060107at2"/>
<feature type="signal peptide" evidence="1">
    <location>
        <begin position="1"/>
        <end position="22"/>
    </location>
</feature>
<keyword evidence="3" id="KW-1185">Reference proteome</keyword>
<organism evidence="2 3">
    <name type="scientific">Butyricimonas faecihominis</name>
    <dbReference type="NCBI Taxonomy" id="1472416"/>
    <lineage>
        <taxon>Bacteria</taxon>
        <taxon>Pseudomonadati</taxon>
        <taxon>Bacteroidota</taxon>
        <taxon>Bacteroidia</taxon>
        <taxon>Bacteroidales</taxon>
        <taxon>Odoribacteraceae</taxon>
        <taxon>Butyricimonas</taxon>
    </lineage>
</organism>
<evidence type="ECO:0000256" key="1">
    <source>
        <dbReference type="SAM" id="SignalP"/>
    </source>
</evidence>
<proteinExistence type="predicted"/>
<dbReference type="GeneID" id="93102526"/>
<dbReference type="RefSeq" id="WP_124315904.1">
    <property type="nucleotide sequence ID" value="NZ_AP028155.1"/>
</dbReference>
<dbReference type="InterPro" id="IPR021958">
    <property type="entry name" value="DUF3575"/>
</dbReference>
<reference evidence="2 3" key="1">
    <citation type="submission" date="2020-08" db="EMBL/GenBank/DDBJ databases">
        <title>Genomic Encyclopedia of Type Strains, Phase IV (KMG-IV): sequencing the most valuable type-strain genomes for metagenomic binning, comparative biology and taxonomic classification.</title>
        <authorList>
            <person name="Goeker M."/>
        </authorList>
    </citation>
    <scope>NUCLEOTIDE SEQUENCE [LARGE SCALE GENOMIC DNA]</scope>
    <source>
        <strain evidence="2 3">DSM 105721</strain>
    </source>
</reference>